<dbReference type="EMBL" id="AP014564">
    <property type="protein sequence ID" value="BAV94778.1"/>
    <property type="molecule type" value="Genomic_DNA"/>
</dbReference>
<gene>
    <name evidence="1" type="ORF">JBKA6_0765</name>
</gene>
<dbReference type="Proteomes" id="UP000243197">
    <property type="component" value="Chromosome"/>
</dbReference>
<dbReference type="KEGG" id="ise:JBKA6_0765"/>
<evidence type="ECO:0000313" key="1">
    <source>
        <dbReference type="EMBL" id="BAV94778.1"/>
    </source>
</evidence>
<reference evidence="1 2" key="1">
    <citation type="submission" date="2014-03" db="EMBL/GenBank/DDBJ databases">
        <title>complete genome sequence of Flavobacteriaceae bacterium JBKA-6.</title>
        <authorList>
            <person name="Takano T."/>
            <person name="Nakamura Y."/>
            <person name="Takuma S."/>
            <person name="Yasuike M."/>
            <person name="Matsuyama T."/>
            <person name="Sakai T."/>
            <person name="Fujiwara A."/>
            <person name="Kimoto K."/>
            <person name="Fukuda Y."/>
            <person name="Kondo H."/>
            <person name="Hirono I."/>
            <person name="Nakayasu C."/>
        </authorList>
    </citation>
    <scope>NUCLEOTIDE SEQUENCE [LARGE SCALE GENOMIC DNA]</scope>
    <source>
        <strain evidence="1 2">JBKA-6</strain>
    </source>
</reference>
<name>A0A1J1DY15_9FLAO</name>
<protein>
    <submittedName>
        <fullName evidence="1">Uncharacterized protein</fullName>
    </submittedName>
</protein>
<dbReference type="AlphaFoldDB" id="A0A1J1DY15"/>
<organism evidence="1 2">
    <name type="scientific">Ichthyobacterium seriolicida</name>
    <dbReference type="NCBI Taxonomy" id="242600"/>
    <lineage>
        <taxon>Bacteria</taxon>
        <taxon>Pseudomonadati</taxon>
        <taxon>Bacteroidota</taxon>
        <taxon>Flavobacteriia</taxon>
        <taxon>Flavobacteriales</taxon>
        <taxon>Ichthyobacteriaceae</taxon>
        <taxon>Ichthyobacterium</taxon>
    </lineage>
</organism>
<evidence type="ECO:0000313" key="2">
    <source>
        <dbReference type="Proteomes" id="UP000243197"/>
    </source>
</evidence>
<accession>A0A1J1DY15</accession>
<sequence>MVCLPECFLLNENLFFFNASPKRKSNRVILIAEKIEPQGL</sequence>
<proteinExistence type="predicted"/>
<keyword evidence="2" id="KW-1185">Reference proteome</keyword>